<dbReference type="EMBL" id="HBGD01005120">
    <property type="protein sequence ID" value="CAD9081001.1"/>
    <property type="molecule type" value="Transcribed_RNA"/>
</dbReference>
<dbReference type="InterPro" id="IPR048485">
    <property type="entry name" value="COG5_helical"/>
</dbReference>
<organism evidence="4">
    <name type="scientific">Percolomonas cosmopolitus</name>
    <dbReference type="NCBI Taxonomy" id="63605"/>
    <lineage>
        <taxon>Eukaryota</taxon>
        <taxon>Discoba</taxon>
        <taxon>Heterolobosea</taxon>
        <taxon>Tetramitia</taxon>
        <taxon>Eutetramitia</taxon>
        <taxon>Percolomonadidae</taxon>
        <taxon>Percolomonas</taxon>
    </lineage>
</organism>
<dbReference type="PANTHER" id="PTHR13228">
    <property type="entry name" value="CONSERVED OLIGOMERIC GOLGI COMPLEX COMPONENT 5"/>
    <property type="match status" value="1"/>
</dbReference>
<dbReference type="AlphaFoldDB" id="A0A7S1KQ19"/>
<protein>
    <recommendedName>
        <fullName evidence="3">Conserved oligomeric Golgi complex subunit 5 helical domain-containing protein</fullName>
    </recommendedName>
</protein>
<feature type="coiled-coil region" evidence="1">
    <location>
        <begin position="139"/>
        <end position="166"/>
    </location>
</feature>
<keyword evidence="1" id="KW-0175">Coiled coil</keyword>
<feature type="region of interest" description="Disordered" evidence="2">
    <location>
        <begin position="316"/>
        <end position="359"/>
    </location>
</feature>
<feature type="domain" description="Conserved oligomeric Golgi complex subunit 5 helical" evidence="3">
    <location>
        <begin position="241"/>
        <end position="464"/>
    </location>
</feature>
<evidence type="ECO:0000259" key="3">
    <source>
        <dbReference type="Pfam" id="PF20649"/>
    </source>
</evidence>
<feature type="compositionally biased region" description="Low complexity" evidence="2">
    <location>
        <begin position="50"/>
        <end position="95"/>
    </location>
</feature>
<dbReference type="GO" id="GO:0017119">
    <property type="term" value="C:Golgi transport complex"/>
    <property type="evidence" value="ECO:0007669"/>
    <property type="project" value="InterPro"/>
</dbReference>
<dbReference type="InterPro" id="IPR019465">
    <property type="entry name" value="Cog5"/>
</dbReference>
<dbReference type="PANTHER" id="PTHR13228:SF3">
    <property type="entry name" value="CONSERVED OLIGOMERIC GOLGI COMPLEX SUBUNIT 5"/>
    <property type="match status" value="1"/>
</dbReference>
<proteinExistence type="predicted"/>
<reference evidence="4" key="1">
    <citation type="submission" date="2021-01" db="EMBL/GenBank/DDBJ databases">
        <authorList>
            <person name="Corre E."/>
            <person name="Pelletier E."/>
            <person name="Niang G."/>
            <person name="Scheremetjew M."/>
            <person name="Finn R."/>
            <person name="Kale V."/>
            <person name="Holt S."/>
            <person name="Cochrane G."/>
            <person name="Meng A."/>
            <person name="Brown T."/>
            <person name="Cohen L."/>
        </authorList>
    </citation>
    <scope>NUCLEOTIDE SEQUENCE</scope>
    <source>
        <strain evidence="4">WS</strain>
    </source>
</reference>
<feature type="coiled-coil region" evidence="1">
    <location>
        <begin position="244"/>
        <end position="276"/>
    </location>
</feature>
<name>A0A7S1KQ19_9EUKA</name>
<evidence type="ECO:0000256" key="1">
    <source>
        <dbReference type="SAM" id="Coils"/>
    </source>
</evidence>
<accession>A0A7S1KQ19</accession>
<gene>
    <name evidence="4" type="ORF">PCOS0759_LOCUS4241</name>
</gene>
<dbReference type="Pfam" id="PF20649">
    <property type="entry name" value="COG5_C"/>
    <property type="match status" value="1"/>
</dbReference>
<evidence type="ECO:0000313" key="4">
    <source>
        <dbReference type="EMBL" id="CAD9081001.1"/>
    </source>
</evidence>
<evidence type="ECO:0000256" key="2">
    <source>
        <dbReference type="SAM" id="MobiDB-lite"/>
    </source>
</evidence>
<feature type="region of interest" description="Disordered" evidence="2">
    <location>
        <begin position="41"/>
        <end position="95"/>
    </location>
</feature>
<dbReference type="GO" id="GO:0006891">
    <property type="term" value="P:intra-Golgi vesicle-mediated transport"/>
    <property type="evidence" value="ECO:0007669"/>
    <property type="project" value="InterPro"/>
</dbReference>
<sequence length="901" mass="102485">MSHLPTDQLSPFLSESFSTSDYLHHILQAFTLGGANTSGEKNANAPNILPVNAPSSSSVNSNSATNAPSGQMNGSSSGSAQQSHASGPSLDLLASSSSSSSSTQYALSLTSSALHKLSQSLSHTNTQIQHHLSSSWGVLTNRIAQIDELREAHANLMREFQAMERIMHERRHFNSDEYRELETKIVEAHRLYAIVSTLRLVSRLLEWIREIDDGDLLRRDRVRCTKLVMNVLELYDERHELHGIHVVQESVQRVKRLQEQLKKEAQEQLMNALKQRQHMGISEALQIFYEMRTLRAEVTSLVAHAIQDTKTVLQNGLDPAKGDDITDSSSSFTQRFARHRSGRTSSGGGNPTGSSSSFDMFSNEAKTEYLFRVKEMFSNIHSLYMDIWHLNHMLRKKKCPDTQLSYEQIVIREEISRESVLENYWSSMTRIVTQEILTAINNIQFVKTIFTQEYPQILELFTEFAHKFTSYTEFLSRSGSSTLTPSQWITDSMKDIQQEFLIKCVTRLNERINGIFTRVRPPKNLADDNFSYMSMVDVRNFGNAVIMELHETKKSTTLLHQLSKRITSVLKQFSVQCETILIHNEAAFSVNIYKLPNIFQKFNAQIFNGLCTICSLISEIVPEYNQHPSVQKDLQSPLVTAKEQARDIVTPVFASIQKKMEDILLSLHLESYTSADSSEVSSYVKQLEQSLTFVCKEHLKLYQKDSSIVKSLSKSTAERLIQFFVRQISLLNPLQEEGRIKLANDMAQVELAVGSNLFHVEKLGTIHRQLKAFRKLLFMETDAIASSKNELVEEMDPLLIAQHLFSRVPPGADGLVLRPHQYMNVNLNAYNQFLEENNRDAVYKMLVRFVNEEKGKLQKRREEHKKASTEGEDSEEYEKWISEGKTVLATIGDVVKGEIAR</sequence>